<evidence type="ECO:0000313" key="1">
    <source>
        <dbReference type="EMBL" id="AHB47794.1"/>
    </source>
</evidence>
<dbReference type="PATRIC" id="fig|1029756.8.peg.885"/>
<dbReference type="KEGG" id="hni:W911_04230"/>
<name>V5SCX5_9HYPH</name>
<dbReference type="PROSITE" id="PS51257">
    <property type="entry name" value="PROKAR_LIPOPROTEIN"/>
    <property type="match status" value="1"/>
</dbReference>
<organism evidence="1 2">
    <name type="scientific">Hyphomicrobium nitrativorans NL23</name>
    <dbReference type="NCBI Taxonomy" id="1029756"/>
    <lineage>
        <taxon>Bacteria</taxon>
        <taxon>Pseudomonadati</taxon>
        <taxon>Pseudomonadota</taxon>
        <taxon>Alphaproteobacteria</taxon>
        <taxon>Hyphomicrobiales</taxon>
        <taxon>Hyphomicrobiaceae</taxon>
        <taxon>Hyphomicrobium</taxon>
    </lineage>
</organism>
<proteinExistence type="predicted"/>
<accession>V5SCX5</accession>
<dbReference type="EMBL" id="CP006912">
    <property type="protein sequence ID" value="AHB47794.1"/>
    <property type="molecule type" value="Genomic_DNA"/>
</dbReference>
<keyword evidence="2" id="KW-1185">Reference proteome</keyword>
<gene>
    <name evidence="1" type="ORF">W911_04230</name>
</gene>
<reference evidence="1 2" key="1">
    <citation type="journal article" date="2014" name="Genome Announc.">
        <title>Complete Genome Sequence of Hyphomicrobium nitrativorans Strain NL23, a Denitrifying Bacterium Isolated from Biofilm of a Methanol-Fed Denitrification System Treating Seawater at the Montreal Biodome.</title>
        <authorList>
            <person name="Martineau C."/>
            <person name="Villeneuve C."/>
            <person name="Mauffrey F."/>
            <person name="Villemur R."/>
        </authorList>
    </citation>
    <scope>NUCLEOTIDE SEQUENCE [LARGE SCALE GENOMIC DNA]</scope>
    <source>
        <strain evidence="1">NL23</strain>
    </source>
</reference>
<dbReference type="HOGENOM" id="CLU_187790_0_0_5"/>
<dbReference type="Proteomes" id="UP000018542">
    <property type="component" value="Chromosome"/>
</dbReference>
<sequence>MKANVLCANSQEAAVFELVLTVCSIVAGASCREEHPIQLNENVDLRGCMIASQIEGAKWAESHPNHYIAKYTCQPARAFTRA</sequence>
<evidence type="ECO:0000313" key="2">
    <source>
        <dbReference type="Proteomes" id="UP000018542"/>
    </source>
</evidence>
<dbReference type="AlphaFoldDB" id="V5SCX5"/>
<protein>
    <submittedName>
        <fullName evidence="1">Uncharacterized protein</fullName>
    </submittedName>
</protein>